<protein>
    <submittedName>
        <fullName evidence="3">Aldehyde dehydrogenase family protein</fullName>
    </submittedName>
</protein>
<dbReference type="InterPro" id="IPR015590">
    <property type="entry name" value="Aldehyde_DH_dom"/>
</dbReference>
<keyword evidence="1" id="KW-0560">Oxidoreductase</keyword>
<evidence type="ECO:0000259" key="2">
    <source>
        <dbReference type="Pfam" id="PF00171"/>
    </source>
</evidence>
<sequence length="575" mass="60175">MDPQRSEPARAELRDDLGADLTALRSGAERWLRTPLAAKRSLLREVRASTLAAATDWVAAACAVKGIPTDSPAAGEEWTTGPYSVIGATLALEQTLAALEKGEQPLADRRVRRAAGDRLAVQAFPLRAKDAVLAGFGAEVWLRPGVSIEDARAGVARALRDPDRAPRVTLVLGAGNITGIPALDVLTALYQEASAAIVKLNPVNAAVGDAMRRAFAPFIDADVLRIVEGDHELGAELIAAPEVEHVHITGSRATHDAIVWGPGEQGEARRSAGTPLLGKPITSELGGVGPAIVVPDARPWSSAEIAEVARAIASQRLHNSGFNCIATQLVVLPAAWPQADALVAALRGQIALAPVRPAYYPGAAERRRAALEGHPDAVSLGGDPAVPRALVDHLVSADAEEPLFTTEVFGPVLGVVRLPGSAESAPFLDAAVAFANDRLAGTLSAGLIVHPRTQRALGPDLEAAIAALRYGTIAVNSWVGPIFGMPAATWGAFPGHTLDDVGSGIGVVHNALLLDPEHVERTVGRGPWRDRPTPLWDVRNATAHRTAEALTRFAARDDLAALPAGIAAVARYLRG</sequence>
<dbReference type="GO" id="GO:0016620">
    <property type="term" value="F:oxidoreductase activity, acting on the aldehyde or oxo group of donors, NAD or NADP as acceptor"/>
    <property type="evidence" value="ECO:0007669"/>
    <property type="project" value="InterPro"/>
</dbReference>
<dbReference type="InterPro" id="IPR016161">
    <property type="entry name" value="Ald_DH/histidinol_DH"/>
</dbReference>
<dbReference type="SUPFAM" id="SSF53720">
    <property type="entry name" value="ALDH-like"/>
    <property type="match status" value="1"/>
</dbReference>
<proteinExistence type="predicted"/>
<reference evidence="3" key="1">
    <citation type="submission" date="2022-11" db="EMBL/GenBank/DDBJ databases">
        <title>Description of Microcella daejonensis nov. sp, isolated from riverside soil.</title>
        <authorList>
            <person name="Molina K.M."/>
            <person name="Kim S.B."/>
        </authorList>
    </citation>
    <scope>NUCLEOTIDE SEQUENCE</scope>
    <source>
        <strain evidence="3">MMS21-STM12</strain>
    </source>
</reference>
<organism evidence="3 4">
    <name type="scientific">Microcella daejeonensis</name>
    <dbReference type="NCBI Taxonomy" id="2994971"/>
    <lineage>
        <taxon>Bacteria</taxon>
        <taxon>Bacillati</taxon>
        <taxon>Actinomycetota</taxon>
        <taxon>Actinomycetes</taxon>
        <taxon>Micrococcales</taxon>
        <taxon>Microbacteriaceae</taxon>
        <taxon>Microcella</taxon>
    </lineage>
</organism>
<name>A0A9E8MMR7_9MICO</name>
<accession>A0A9E8MMR7</accession>
<dbReference type="InterPro" id="IPR016162">
    <property type="entry name" value="Ald_DH_N"/>
</dbReference>
<dbReference type="KEGG" id="mdb:OVN18_04950"/>
<dbReference type="RefSeq" id="WP_267782348.1">
    <property type="nucleotide sequence ID" value="NZ_CP113089.1"/>
</dbReference>
<dbReference type="AlphaFoldDB" id="A0A9E8MMR7"/>
<evidence type="ECO:0000313" key="4">
    <source>
        <dbReference type="Proteomes" id="UP001164706"/>
    </source>
</evidence>
<dbReference type="Proteomes" id="UP001164706">
    <property type="component" value="Chromosome"/>
</dbReference>
<dbReference type="Gene3D" id="3.40.309.10">
    <property type="entry name" value="Aldehyde Dehydrogenase, Chain A, domain 2"/>
    <property type="match status" value="1"/>
</dbReference>
<evidence type="ECO:0000313" key="3">
    <source>
        <dbReference type="EMBL" id="WAB82353.1"/>
    </source>
</evidence>
<dbReference type="Gene3D" id="3.40.605.10">
    <property type="entry name" value="Aldehyde Dehydrogenase, Chain A, domain 1"/>
    <property type="match status" value="1"/>
</dbReference>
<dbReference type="InterPro" id="IPR016163">
    <property type="entry name" value="Ald_DH_C"/>
</dbReference>
<evidence type="ECO:0000256" key="1">
    <source>
        <dbReference type="ARBA" id="ARBA00023002"/>
    </source>
</evidence>
<dbReference type="Pfam" id="PF00171">
    <property type="entry name" value="Aldedh"/>
    <property type="match status" value="1"/>
</dbReference>
<gene>
    <name evidence="3" type="ORF">OVN18_04950</name>
</gene>
<dbReference type="EMBL" id="CP113089">
    <property type="protein sequence ID" value="WAB82353.1"/>
    <property type="molecule type" value="Genomic_DNA"/>
</dbReference>
<feature type="domain" description="Aldehyde dehydrogenase" evidence="2">
    <location>
        <begin position="202"/>
        <end position="335"/>
    </location>
</feature>
<keyword evidence="4" id="KW-1185">Reference proteome</keyword>